<dbReference type="InterPro" id="IPR001128">
    <property type="entry name" value="Cyt_P450"/>
</dbReference>
<sequence length="392" mass="42982">MEYPFPTEPGLGLDPRYARLRRECPVARVRLPHGGDAWLVTGHPESKVVLSDPRFSRAAAAHPDSPRFTPRPLPAAMLQNLDPPEHTRLRGVVAQAFTAHQVERLRARTEALAEELLDQVAERGPGVDLVEALAFPMPMRTICNLLGVPYDEREHFERYSDALLSTTAFTEREMERATGELHRYIAELIARRRREPGADLLSTLVRHADPDSGLGEPEMVMLGVVVLVGGYETTACQLSCILHTLLSVPERYTALCEDPGLIPGAVAELVRYIPLGAAGSFPRVATSDVELGGAVIRAGDAVVTHAGSANRDERVFPAPDELDFTREDNPHLGFGHGPHHCLGSRLAAMELRTALRALVRRFPGLRLAAPPQEIAWKDGIILRGPVNLPVAW</sequence>
<evidence type="ECO:0000313" key="8">
    <source>
        <dbReference type="EMBL" id="NGO66876.1"/>
    </source>
</evidence>
<dbReference type="Gene3D" id="1.10.630.10">
    <property type="entry name" value="Cytochrome P450"/>
    <property type="match status" value="1"/>
</dbReference>
<protein>
    <submittedName>
        <fullName evidence="8">Cytochrome P450</fullName>
    </submittedName>
</protein>
<evidence type="ECO:0000256" key="2">
    <source>
        <dbReference type="ARBA" id="ARBA00022617"/>
    </source>
</evidence>
<keyword evidence="3 7" id="KW-0479">Metal-binding</keyword>
<keyword evidence="4 7" id="KW-0560">Oxidoreductase</keyword>
<evidence type="ECO:0000256" key="6">
    <source>
        <dbReference type="ARBA" id="ARBA00023033"/>
    </source>
</evidence>
<dbReference type="RefSeq" id="WP_165296548.1">
    <property type="nucleotide sequence ID" value="NZ_JAAKZZ010000002.1"/>
</dbReference>
<dbReference type="GO" id="GO:0004497">
    <property type="term" value="F:monooxygenase activity"/>
    <property type="evidence" value="ECO:0007669"/>
    <property type="project" value="UniProtKB-KW"/>
</dbReference>
<dbReference type="PRINTS" id="PR00385">
    <property type="entry name" value="P450"/>
</dbReference>
<dbReference type="InterPro" id="IPR036396">
    <property type="entry name" value="Cyt_P450_sf"/>
</dbReference>
<dbReference type="Pfam" id="PF00067">
    <property type="entry name" value="p450"/>
    <property type="match status" value="1"/>
</dbReference>
<accession>A0A6G4WNN0</accession>
<comment type="caution">
    <text evidence="8">The sequence shown here is derived from an EMBL/GenBank/DDBJ whole genome shotgun (WGS) entry which is preliminary data.</text>
</comment>
<dbReference type="GO" id="GO:0016705">
    <property type="term" value="F:oxidoreductase activity, acting on paired donors, with incorporation or reduction of molecular oxygen"/>
    <property type="evidence" value="ECO:0007669"/>
    <property type="project" value="InterPro"/>
</dbReference>
<reference evidence="8 9" key="1">
    <citation type="submission" date="2020-02" db="EMBL/GenBank/DDBJ databases">
        <title>Whole-genome analyses of novel actinobacteria.</title>
        <authorList>
            <person name="Sahin N."/>
            <person name="Tatar D."/>
        </authorList>
    </citation>
    <scope>NUCLEOTIDE SEQUENCE [LARGE SCALE GENOMIC DNA]</scope>
    <source>
        <strain evidence="8 9">SB3404</strain>
    </source>
</reference>
<proteinExistence type="inferred from homology"/>
<dbReference type="PRINTS" id="PR00359">
    <property type="entry name" value="BP450"/>
</dbReference>
<evidence type="ECO:0000256" key="4">
    <source>
        <dbReference type="ARBA" id="ARBA00023002"/>
    </source>
</evidence>
<dbReference type="PANTHER" id="PTHR46696">
    <property type="entry name" value="P450, PUTATIVE (EUROFUNG)-RELATED"/>
    <property type="match status" value="1"/>
</dbReference>
<evidence type="ECO:0000256" key="5">
    <source>
        <dbReference type="ARBA" id="ARBA00023004"/>
    </source>
</evidence>
<evidence type="ECO:0000313" key="9">
    <source>
        <dbReference type="Proteomes" id="UP000477722"/>
    </source>
</evidence>
<evidence type="ECO:0000256" key="7">
    <source>
        <dbReference type="RuleBase" id="RU000461"/>
    </source>
</evidence>
<comment type="similarity">
    <text evidence="1 7">Belongs to the cytochrome P450 family.</text>
</comment>
<organism evidence="8 9">
    <name type="scientific">Streptomyces boncukensis</name>
    <dbReference type="NCBI Taxonomy" id="2711219"/>
    <lineage>
        <taxon>Bacteria</taxon>
        <taxon>Bacillati</taxon>
        <taxon>Actinomycetota</taxon>
        <taxon>Actinomycetes</taxon>
        <taxon>Kitasatosporales</taxon>
        <taxon>Streptomycetaceae</taxon>
        <taxon>Streptomyces</taxon>
    </lineage>
</organism>
<dbReference type="FunFam" id="1.10.630.10:FF:000018">
    <property type="entry name" value="Cytochrome P450 monooxygenase"/>
    <property type="match status" value="1"/>
</dbReference>
<keyword evidence="5 7" id="KW-0408">Iron</keyword>
<gene>
    <name evidence="8" type="ORF">G5C65_00555</name>
</gene>
<dbReference type="InterPro" id="IPR017972">
    <property type="entry name" value="Cyt_P450_CS"/>
</dbReference>
<dbReference type="GO" id="GO:0005506">
    <property type="term" value="F:iron ion binding"/>
    <property type="evidence" value="ECO:0007669"/>
    <property type="project" value="InterPro"/>
</dbReference>
<dbReference type="InterPro" id="IPR002397">
    <property type="entry name" value="Cyt_P450_B"/>
</dbReference>
<evidence type="ECO:0000256" key="1">
    <source>
        <dbReference type="ARBA" id="ARBA00010617"/>
    </source>
</evidence>
<keyword evidence="9" id="KW-1185">Reference proteome</keyword>
<keyword evidence="2 7" id="KW-0349">Heme</keyword>
<dbReference type="Proteomes" id="UP000477722">
    <property type="component" value="Unassembled WGS sequence"/>
</dbReference>
<dbReference type="EMBL" id="JAAKZZ010000002">
    <property type="protein sequence ID" value="NGO66876.1"/>
    <property type="molecule type" value="Genomic_DNA"/>
</dbReference>
<evidence type="ECO:0000256" key="3">
    <source>
        <dbReference type="ARBA" id="ARBA00022723"/>
    </source>
</evidence>
<dbReference type="GO" id="GO:0020037">
    <property type="term" value="F:heme binding"/>
    <property type="evidence" value="ECO:0007669"/>
    <property type="project" value="InterPro"/>
</dbReference>
<dbReference type="CDD" id="cd11031">
    <property type="entry name" value="Cyp158A-like"/>
    <property type="match status" value="1"/>
</dbReference>
<dbReference type="PANTHER" id="PTHR46696:SF1">
    <property type="entry name" value="CYTOCHROME P450 YJIB-RELATED"/>
    <property type="match status" value="1"/>
</dbReference>
<dbReference type="SUPFAM" id="SSF48264">
    <property type="entry name" value="Cytochrome P450"/>
    <property type="match status" value="1"/>
</dbReference>
<keyword evidence="6 7" id="KW-0503">Monooxygenase</keyword>
<name>A0A6G4WNN0_9ACTN</name>
<dbReference type="AlphaFoldDB" id="A0A6G4WNN0"/>
<dbReference type="PROSITE" id="PS00086">
    <property type="entry name" value="CYTOCHROME_P450"/>
    <property type="match status" value="1"/>
</dbReference>